<reference evidence="7" key="1">
    <citation type="submission" date="2022-06" db="EMBL/GenBank/DDBJ databases">
        <authorList>
            <person name="Berger JAMES D."/>
            <person name="Berger JAMES D."/>
        </authorList>
    </citation>
    <scope>NUCLEOTIDE SEQUENCE [LARGE SCALE GENOMIC DNA]</scope>
</reference>
<dbReference type="Gene3D" id="3.10.450.10">
    <property type="match status" value="1"/>
</dbReference>
<comment type="similarity">
    <text evidence="2">Belongs to the cystatin family.</text>
</comment>
<dbReference type="InterPro" id="IPR000010">
    <property type="entry name" value="Cystatin_dom"/>
</dbReference>
<keyword evidence="4" id="KW-0646">Protease inhibitor</keyword>
<sequence length="100" mass="11282">MPMCGGVGAAREPSAEEKEKLGKLLDKHLETHLGRKPQKYDILQISSQVVAGTNHFVKVKVDDSEYIHAKIFEPLPCHGTEMKLHSILKDKKEHDALTYF</sequence>
<evidence type="ECO:0000256" key="4">
    <source>
        <dbReference type="ARBA" id="ARBA00022690"/>
    </source>
</evidence>
<evidence type="ECO:0000259" key="6">
    <source>
        <dbReference type="Pfam" id="PF00031"/>
    </source>
</evidence>
<organism evidence="7 8">
    <name type="scientific">Trichobilharzia regenti</name>
    <name type="common">Nasal bird schistosome</name>
    <dbReference type="NCBI Taxonomy" id="157069"/>
    <lineage>
        <taxon>Eukaryota</taxon>
        <taxon>Metazoa</taxon>
        <taxon>Spiralia</taxon>
        <taxon>Lophotrochozoa</taxon>
        <taxon>Platyhelminthes</taxon>
        <taxon>Trematoda</taxon>
        <taxon>Digenea</taxon>
        <taxon>Strigeidida</taxon>
        <taxon>Schistosomatoidea</taxon>
        <taxon>Schistosomatidae</taxon>
        <taxon>Trichobilharzia</taxon>
    </lineage>
</organism>
<dbReference type="AlphaFoldDB" id="A0AA85IPX0"/>
<keyword evidence="5" id="KW-0789">Thiol protease inhibitor</keyword>
<dbReference type="InterPro" id="IPR046350">
    <property type="entry name" value="Cystatin_sf"/>
</dbReference>
<dbReference type="GO" id="GO:0004869">
    <property type="term" value="F:cysteine-type endopeptidase inhibitor activity"/>
    <property type="evidence" value="ECO:0007669"/>
    <property type="project" value="UniProtKB-KW"/>
</dbReference>
<dbReference type="PANTHER" id="PTHR11414">
    <property type="entry name" value="CYSTATIN FAMILY MEMBER"/>
    <property type="match status" value="1"/>
</dbReference>
<dbReference type="Proteomes" id="UP000050795">
    <property type="component" value="Unassembled WGS sequence"/>
</dbReference>
<evidence type="ECO:0000313" key="8">
    <source>
        <dbReference type="WBParaSite" id="TREG1_112090.1"/>
    </source>
</evidence>
<evidence type="ECO:0000313" key="7">
    <source>
        <dbReference type="Proteomes" id="UP000050795"/>
    </source>
</evidence>
<feature type="domain" description="Cystatin" evidence="6">
    <location>
        <begin position="29"/>
        <end position="86"/>
    </location>
</feature>
<protein>
    <recommendedName>
        <fullName evidence="6">Cystatin domain-containing protein</fullName>
    </recommendedName>
</protein>
<keyword evidence="7" id="KW-1185">Reference proteome</keyword>
<dbReference type="WBParaSite" id="TREG1_112090.1">
    <property type="protein sequence ID" value="TREG1_112090.1"/>
    <property type="gene ID" value="TREG1_112090"/>
</dbReference>
<name>A0AA85IPX0_TRIRE</name>
<dbReference type="Pfam" id="PF00031">
    <property type="entry name" value="Cystatin"/>
    <property type="match status" value="1"/>
</dbReference>
<accession>A0AA85IPX0</accession>
<proteinExistence type="inferred from homology"/>
<evidence type="ECO:0000256" key="2">
    <source>
        <dbReference type="ARBA" id="ARBA00009403"/>
    </source>
</evidence>
<comment type="subcellular location">
    <subcellularLocation>
        <location evidence="1">Cytoplasm</location>
    </subcellularLocation>
</comment>
<dbReference type="GO" id="GO:0005829">
    <property type="term" value="C:cytosol"/>
    <property type="evidence" value="ECO:0007669"/>
    <property type="project" value="TreeGrafter"/>
</dbReference>
<dbReference type="PRINTS" id="PR00295">
    <property type="entry name" value="STEFINA"/>
</dbReference>
<evidence type="ECO:0000256" key="5">
    <source>
        <dbReference type="ARBA" id="ARBA00022704"/>
    </source>
</evidence>
<evidence type="ECO:0000256" key="3">
    <source>
        <dbReference type="ARBA" id="ARBA00022490"/>
    </source>
</evidence>
<keyword evidence="3" id="KW-0963">Cytoplasm</keyword>
<evidence type="ECO:0000256" key="1">
    <source>
        <dbReference type="ARBA" id="ARBA00004496"/>
    </source>
</evidence>
<dbReference type="SUPFAM" id="SSF54403">
    <property type="entry name" value="Cystatin/monellin"/>
    <property type="match status" value="1"/>
</dbReference>
<dbReference type="InterPro" id="IPR001713">
    <property type="entry name" value="Prot_inh_stefin"/>
</dbReference>
<reference evidence="8" key="2">
    <citation type="submission" date="2023-11" db="UniProtKB">
        <authorList>
            <consortium name="WormBaseParasite"/>
        </authorList>
    </citation>
    <scope>IDENTIFICATION</scope>
</reference>
<dbReference type="PANTHER" id="PTHR11414:SF21">
    <property type="entry name" value="CYSTATIN 14A, TANDEM DUPLICATE 1-RELATED"/>
    <property type="match status" value="1"/>
</dbReference>
<dbReference type="FunFam" id="3.10.450.10:FF:000001">
    <property type="entry name" value="Cystatin-A"/>
    <property type="match status" value="1"/>
</dbReference>
<dbReference type="InterPro" id="IPR018073">
    <property type="entry name" value="Prot_inh_cystat_CS"/>
</dbReference>
<dbReference type="PROSITE" id="PS00287">
    <property type="entry name" value="CYSTATIN"/>
    <property type="match status" value="1"/>
</dbReference>